<feature type="compositionally biased region" description="Acidic residues" evidence="6">
    <location>
        <begin position="258"/>
        <end position="267"/>
    </location>
</feature>
<dbReference type="Gene3D" id="2.170.130.30">
    <property type="match status" value="2"/>
</dbReference>
<evidence type="ECO:0000256" key="3">
    <source>
        <dbReference type="ARBA" id="ARBA00022525"/>
    </source>
</evidence>
<dbReference type="Pfam" id="PF14478">
    <property type="entry name" value="DUF4430"/>
    <property type="match status" value="1"/>
</dbReference>
<dbReference type="NCBIfam" id="TIGR01167">
    <property type="entry name" value="LPXTG_anchor"/>
    <property type="match status" value="1"/>
</dbReference>
<feature type="domain" description="Gram-positive cocci surface proteins LPxTG" evidence="8">
    <location>
        <begin position="640"/>
        <end position="675"/>
    </location>
</feature>
<evidence type="ECO:0000259" key="8">
    <source>
        <dbReference type="PROSITE" id="PS50847"/>
    </source>
</evidence>
<reference evidence="9 10" key="1">
    <citation type="journal article" date="2024" name="Int. J. Syst. Evol. Microbiol.">
        <title>Virgibacillus tibetensis sp. nov., isolated from salt lake on the Tibetan Plateau of China.</title>
        <authorList>
            <person name="Phurbu D."/>
            <person name="Liu Z.-X."/>
            <person name="Wang R."/>
            <person name="Zheng Y.-Y."/>
            <person name="Liu H.-C."/>
            <person name="Zhou Y.-G."/>
            <person name="Yu Y.-J."/>
            <person name="Li A.-H."/>
        </authorList>
    </citation>
    <scope>NUCLEOTIDE SEQUENCE [LARGE SCALE GENOMIC DNA]</scope>
    <source>
        <strain evidence="9 10">C22-A2</strain>
    </source>
</reference>
<dbReference type="Gene3D" id="1.50.10.20">
    <property type="match status" value="1"/>
</dbReference>
<comment type="subcellular location">
    <subcellularLocation>
        <location evidence="1">Secreted</location>
        <location evidence="1">Cell wall</location>
        <topology evidence="1">Peptidoglycan-anchor</topology>
    </subcellularLocation>
</comment>
<evidence type="ECO:0000256" key="2">
    <source>
        <dbReference type="ARBA" id="ARBA00022512"/>
    </source>
</evidence>
<name>A0ABU6KD84_9BACI</name>
<evidence type="ECO:0000256" key="5">
    <source>
        <dbReference type="ARBA" id="ARBA00023088"/>
    </source>
</evidence>
<organism evidence="9 10">
    <name type="scientific">Virgibacillus tibetensis</name>
    <dbReference type="NCBI Taxonomy" id="3042313"/>
    <lineage>
        <taxon>Bacteria</taxon>
        <taxon>Bacillati</taxon>
        <taxon>Bacillota</taxon>
        <taxon>Bacilli</taxon>
        <taxon>Bacillales</taxon>
        <taxon>Bacillaceae</taxon>
        <taxon>Virgibacillus</taxon>
    </lineage>
</organism>
<evidence type="ECO:0000256" key="7">
    <source>
        <dbReference type="SAM" id="Phobius"/>
    </source>
</evidence>
<protein>
    <submittedName>
        <fullName evidence="9">DUF4430 domain-containing protein</fullName>
    </submittedName>
</protein>
<dbReference type="InterPro" id="IPR027954">
    <property type="entry name" value="Transcobalamin-like_C"/>
</dbReference>
<evidence type="ECO:0000313" key="10">
    <source>
        <dbReference type="Proteomes" id="UP001335737"/>
    </source>
</evidence>
<feature type="region of interest" description="Disordered" evidence="6">
    <location>
        <begin position="246"/>
        <end position="272"/>
    </location>
</feature>
<dbReference type="PANTHER" id="PTHR10559">
    <property type="entry name" value="TRANSCOBALAMIN-1/GASTRIC INTRINSIC FACTOR"/>
    <property type="match status" value="1"/>
</dbReference>
<dbReference type="SUPFAM" id="SSF48239">
    <property type="entry name" value="Terpenoid cyclases/Protein prenyltransferases"/>
    <property type="match status" value="1"/>
</dbReference>
<comment type="caution">
    <text evidence="9">The sequence shown here is derived from an EMBL/GenBank/DDBJ whole genome shotgun (WGS) entry which is preliminary data.</text>
</comment>
<keyword evidence="5" id="KW-0572">Peptidoglycan-anchor</keyword>
<accession>A0ABU6KD84</accession>
<dbReference type="Pfam" id="PF00746">
    <property type="entry name" value="Gram_pos_anchor"/>
    <property type="match status" value="1"/>
</dbReference>
<keyword evidence="7" id="KW-1133">Transmembrane helix</keyword>
<keyword evidence="7" id="KW-0472">Membrane</keyword>
<proteinExistence type="predicted"/>
<dbReference type="InterPro" id="IPR019931">
    <property type="entry name" value="LPXTG_anchor"/>
</dbReference>
<sequence length="675" mass="73792">MKRTMLRPLAILFSVLLFLGNLMLLQPEVGHAQTLENAVTIMAIDENGDNVLPLTAIGFKQDETAFDVLQSAVTAHGMEIEYDEYDFGNVVTAIGEVQQADPLFWSMIVMGKATEVGASSYKVTEGEHIVFALSDKDNFFPEITSTVTVVDINGTAVIPEMKVNVVDGASAYDGLYQAAKESNVILDASINDTYFTFINNVGETELGANDYWNIAINDQSIGTSIVAHPLKEGDHVRLTVQTFEEDKVEKDTPKEEQEEKVEDEEASYTEKSVESTYPLVTEAFIQTNIDEVMNYFTTNNIDLIYGSEWWIWGVAHTDQAIPASYITSVEEKVIELDGEFRNIFDLEKVIIGLSAAGADPTSIAGYDLVDKLIHHAHLETPAINAAIYGLLALDSGNYEAPTEVRKRLVETILANGDKVEGGGWSFFGSTPSPDITGMALAALAPYQDDGRVKTAIDEAVAYLSEGQDDTSGYTDQWNGGDSSESVSQVIVGLVSVGIDPTSAAFTKEGGNLLQHLVKFKHDDGGFMHLLDDSQSYSMSTQQALLALVAYKKYVNQSGLVYQFPLPVKEEEEEGTKPENPETDVPENAVNAGELKNEDKEDEGSDKDVTGKEEEKNKSETDETNENIVNKNNSDKTGEKLPDTATTMYNLLAIGAVLIISGALLLFIKRRKIING</sequence>
<evidence type="ECO:0000256" key="6">
    <source>
        <dbReference type="SAM" id="MobiDB-lite"/>
    </source>
</evidence>
<evidence type="ECO:0000256" key="4">
    <source>
        <dbReference type="ARBA" id="ARBA00022729"/>
    </source>
</evidence>
<dbReference type="EMBL" id="JARZFX010000002">
    <property type="protein sequence ID" value="MEC5423083.1"/>
    <property type="molecule type" value="Genomic_DNA"/>
</dbReference>
<evidence type="ECO:0000313" key="9">
    <source>
        <dbReference type="EMBL" id="MEC5423083.1"/>
    </source>
</evidence>
<feature type="compositionally biased region" description="Basic and acidic residues" evidence="6">
    <location>
        <begin position="605"/>
        <end position="620"/>
    </location>
</feature>
<dbReference type="Proteomes" id="UP001335737">
    <property type="component" value="Unassembled WGS sequence"/>
</dbReference>
<evidence type="ECO:0000256" key="1">
    <source>
        <dbReference type="ARBA" id="ARBA00004168"/>
    </source>
</evidence>
<keyword evidence="3" id="KW-0964">Secreted</keyword>
<gene>
    <name evidence="9" type="ORF">QGM71_06160</name>
</gene>
<keyword evidence="2" id="KW-0134">Cell wall</keyword>
<dbReference type="InterPro" id="IPR051588">
    <property type="entry name" value="Cobalamin_Transport"/>
</dbReference>
<dbReference type="InterPro" id="IPR008930">
    <property type="entry name" value="Terpenoid_cyclase/PrenylTrfase"/>
</dbReference>
<keyword evidence="10" id="KW-1185">Reference proteome</keyword>
<keyword evidence="4" id="KW-0732">Signal</keyword>
<feature type="transmembrane region" description="Helical" evidence="7">
    <location>
        <begin position="647"/>
        <end position="667"/>
    </location>
</feature>
<feature type="region of interest" description="Disordered" evidence="6">
    <location>
        <begin position="570"/>
        <end position="638"/>
    </location>
</feature>
<dbReference type="PANTHER" id="PTHR10559:SF18">
    <property type="entry name" value="TRANSCOBALAMIN II"/>
    <property type="match status" value="1"/>
</dbReference>
<keyword evidence="7" id="KW-0812">Transmembrane</keyword>
<dbReference type="RefSeq" id="WP_327606649.1">
    <property type="nucleotide sequence ID" value="NZ_JARZFX010000002.1"/>
</dbReference>
<dbReference type="PROSITE" id="PS50847">
    <property type="entry name" value="GRAM_POS_ANCHORING"/>
    <property type="match status" value="1"/>
</dbReference>
<feature type="compositionally biased region" description="Basic and acidic residues" evidence="6">
    <location>
        <begin position="246"/>
        <end position="257"/>
    </location>
</feature>